<dbReference type="GO" id="GO:0016491">
    <property type="term" value="F:oxidoreductase activity"/>
    <property type="evidence" value="ECO:0007669"/>
    <property type="project" value="UniProtKB-KW"/>
</dbReference>
<dbReference type="PRINTS" id="PR00080">
    <property type="entry name" value="SDRFAMILY"/>
</dbReference>
<evidence type="ECO:0000256" key="2">
    <source>
        <dbReference type="RuleBase" id="RU000363"/>
    </source>
</evidence>
<reference evidence="3 4" key="1">
    <citation type="submission" date="2017-03" db="EMBL/GenBank/DDBJ databases">
        <authorList>
            <person name="Afonso C.L."/>
            <person name="Miller P.J."/>
            <person name="Scott M.A."/>
            <person name="Spackman E."/>
            <person name="Goraichik I."/>
            <person name="Dimitrov K.M."/>
            <person name="Suarez D.L."/>
            <person name="Swayne D.E."/>
        </authorList>
    </citation>
    <scope>NUCLEOTIDE SEQUENCE [LARGE SCALE GENOMIC DNA]</scope>
    <source>
        <strain evidence="3 4">CECT 7745</strain>
    </source>
</reference>
<keyword evidence="3" id="KW-0560">Oxidoreductase</keyword>
<keyword evidence="4" id="KW-1185">Reference proteome</keyword>
<dbReference type="AlphaFoldDB" id="A0A1X7BPD4"/>
<dbReference type="InterPro" id="IPR002347">
    <property type="entry name" value="SDR_fam"/>
</dbReference>
<sequence length="259" mass="27266">MPAHGSKAKWGTIHLMPSPDQKTAIVTGGLAGIGLAIAQALAQNGFRVALGARRADDPALQARIRDQIGADAIIHRLDVCRESSVEDFCQMVRAETGSIDVLVNAAGISVHQTVSGHDLRDWQDVINTNLTGPFLMTRACLPGMIAAGWGRIVNIASTAARTAVADYPAYCASKSGLLGLTRAVALEGAPHGVTCVAVSPTWVETDMLRQSAEIMAKSAERSTEDEIAALAKANPQNRLVQPGEIAALVAFCALTPRPR</sequence>
<dbReference type="InterPro" id="IPR036291">
    <property type="entry name" value="NAD(P)-bd_dom_sf"/>
</dbReference>
<name>A0A1X7BPD4_9RHOB</name>
<evidence type="ECO:0000256" key="1">
    <source>
        <dbReference type="ARBA" id="ARBA00006484"/>
    </source>
</evidence>
<dbReference type="FunFam" id="3.40.50.720:FF:000084">
    <property type="entry name" value="Short-chain dehydrogenase reductase"/>
    <property type="match status" value="1"/>
</dbReference>
<dbReference type="PANTHER" id="PTHR42879">
    <property type="entry name" value="3-OXOACYL-(ACYL-CARRIER-PROTEIN) REDUCTASE"/>
    <property type="match status" value="1"/>
</dbReference>
<dbReference type="Pfam" id="PF00106">
    <property type="entry name" value="adh_short"/>
    <property type="match status" value="1"/>
</dbReference>
<dbReference type="Proteomes" id="UP000193224">
    <property type="component" value="Unassembled WGS sequence"/>
</dbReference>
<dbReference type="EC" id="1.3.1.-" evidence="3"/>
<dbReference type="SUPFAM" id="SSF51735">
    <property type="entry name" value="NAD(P)-binding Rossmann-fold domains"/>
    <property type="match status" value="1"/>
</dbReference>
<comment type="similarity">
    <text evidence="1 2">Belongs to the short-chain dehydrogenases/reductases (SDR) family.</text>
</comment>
<dbReference type="PRINTS" id="PR00081">
    <property type="entry name" value="GDHRDH"/>
</dbReference>
<evidence type="ECO:0000313" key="3">
    <source>
        <dbReference type="EMBL" id="SMC11400.1"/>
    </source>
</evidence>
<gene>
    <name evidence="3" type="primary">actIII_1</name>
    <name evidence="3" type="ORF">ROA7745_01213</name>
</gene>
<dbReference type="Gene3D" id="3.40.50.720">
    <property type="entry name" value="NAD(P)-binding Rossmann-like Domain"/>
    <property type="match status" value="1"/>
</dbReference>
<organism evidence="3 4">
    <name type="scientific">Roseovarius aestuarii</name>
    <dbReference type="NCBI Taxonomy" id="475083"/>
    <lineage>
        <taxon>Bacteria</taxon>
        <taxon>Pseudomonadati</taxon>
        <taxon>Pseudomonadota</taxon>
        <taxon>Alphaproteobacteria</taxon>
        <taxon>Rhodobacterales</taxon>
        <taxon>Roseobacteraceae</taxon>
        <taxon>Roseovarius</taxon>
    </lineage>
</organism>
<dbReference type="CDD" id="cd05233">
    <property type="entry name" value="SDR_c"/>
    <property type="match status" value="1"/>
</dbReference>
<dbReference type="PANTHER" id="PTHR42879:SF2">
    <property type="entry name" value="3-OXOACYL-[ACYL-CARRIER-PROTEIN] REDUCTASE FABG"/>
    <property type="match status" value="1"/>
</dbReference>
<accession>A0A1X7BPD4</accession>
<dbReference type="EMBL" id="FWXB01000003">
    <property type="protein sequence ID" value="SMC11400.1"/>
    <property type="molecule type" value="Genomic_DNA"/>
</dbReference>
<protein>
    <submittedName>
        <fullName evidence="3">Putative ketoacyl reductase</fullName>
        <ecNumber evidence="3">1.3.1.-</ecNumber>
    </submittedName>
</protein>
<dbReference type="PROSITE" id="PS00061">
    <property type="entry name" value="ADH_SHORT"/>
    <property type="match status" value="1"/>
</dbReference>
<dbReference type="InterPro" id="IPR050259">
    <property type="entry name" value="SDR"/>
</dbReference>
<dbReference type="InterPro" id="IPR020904">
    <property type="entry name" value="Sc_DH/Rdtase_CS"/>
</dbReference>
<dbReference type="GO" id="GO:0032787">
    <property type="term" value="P:monocarboxylic acid metabolic process"/>
    <property type="evidence" value="ECO:0007669"/>
    <property type="project" value="UniProtKB-ARBA"/>
</dbReference>
<evidence type="ECO:0000313" key="4">
    <source>
        <dbReference type="Proteomes" id="UP000193224"/>
    </source>
</evidence>
<proteinExistence type="inferred from homology"/>